<dbReference type="InterPro" id="IPR029039">
    <property type="entry name" value="Flavoprotein-like_sf"/>
</dbReference>
<dbReference type="InterPro" id="IPR052200">
    <property type="entry name" value="Protoporphyrinogen_IX_DH"/>
</dbReference>
<dbReference type="EMBL" id="JAVDUJ010000001">
    <property type="protein sequence ID" value="MDR6940147.1"/>
    <property type="molecule type" value="Genomic_DNA"/>
</dbReference>
<evidence type="ECO:0000313" key="2">
    <source>
        <dbReference type="EMBL" id="MDR6940147.1"/>
    </source>
</evidence>
<organism evidence="2 3">
    <name type="scientific">Arcanobacterium hippocoleae</name>
    <dbReference type="NCBI Taxonomy" id="149017"/>
    <lineage>
        <taxon>Bacteria</taxon>
        <taxon>Bacillati</taxon>
        <taxon>Actinomycetota</taxon>
        <taxon>Actinomycetes</taxon>
        <taxon>Actinomycetales</taxon>
        <taxon>Actinomycetaceae</taxon>
        <taxon>Arcanobacterium</taxon>
    </lineage>
</organism>
<name>A0ABU1T438_9ACTO</name>
<protein>
    <submittedName>
        <fullName evidence="2">Menaquinone-dependent protoporphyrinogen oxidase</fullName>
        <ecNumber evidence="2">1.3.5.3</ecNumber>
    </submittedName>
</protein>
<dbReference type="EC" id="1.3.5.3" evidence="2"/>
<comment type="caution">
    <text evidence="2">The sequence shown here is derived from an EMBL/GenBank/DDBJ whole genome shotgun (WGS) entry which is preliminary data.</text>
</comment>
<dbReference type="Pfam" id="PF12724">
    <property type="entry name" value="Flavodoxin_5"/>
    <property type="match status" value="1"/>
</dbReference>
<sequence>MKIVALYSSRFGHTLRIVNEMAYVWREQGISVEIRPVCAARKFPADADGVVLAGSVRYGFYSPKMRKFAKRFAAELNQLPSAFVGVSLSSEKREKSTVDTNVYAQKFFRNLRWKPAMAKLFTGEVNFDLYRGVDKVMLNKILEISGKPHGEGVKVDYTDWDAVREFAVDFAKLIA</sequence>
<feature type="domain" description="Flavodoxin" evidence="1">
    <location>
        <begin position="6"/>
        <end position="148"/>
    </location>
</feature>
<dbReference type="Proteomes" id="UP001266099">
    <property type="component" value="Unassembled WGS sequence"/>
</dbReference>
<evidence type="ECO:0000259" key="1">
    <source>
        <dbReference type="Pfam" id="PF12724"/>
    </source>
</evidence>
<dbReference type="InterPro" id="IPR026816">
    <property type="entry name" value="Flavodoxin_dom"/>
</dbReference>
<dbReference type="PANTHER" id="PTHR38030:SF2">
    <property type="entry name" value="PROTOPORPHYRINOGEN IX DEHYDROGENASE [QUINONE]"/>
    <property type="match status" value="1"/>
</dbReference>
<gene>
    <name evidence="2" type="ORF">J2S36_001690</name>
</gene>
<accession>A0ABU1T438</accession>
<dbReference type="SUPFAM" id="SSF52218">
    <property type="entry name" value="Flavoproteins"/>
    <property type="match status" value="1"/>
</dbReference>
<dbReference type="Gene3D" id="3.40.50.360">
    <property type="match status" value="1"/>
</dbReference>
<dbReference type="GO" id="GO:0016491">
    <property type="term" value="F:oxidoreductase activity"/>
    <property type="evidence" value="ECO:0007669"/>
    <property type="project" value="UniProtKB-KW"/>
</dbReference>
<proteinExistence type="predicted"/>
<keyword evidence="3" id="KW-1185">Reference proteome</keyword>
<keyword evidence="2" id="KW-0560">Oxidoreductase</keyword>
<evidence type="ECO:0000313" key="3">
    <source>
        <dbReference type="Proteomes" id="UP001266099"/>
    </source>
</evidence>
<reference evidence="2 3" key="1">
    <citation type="submission" date="2023-07" db="EMBL/GenBank/DDBJ databases">
        <title>Sequencing the genomes of 1000 actinobacteria strains.</title>
        <authorList>
            <person name="Klenk H.-P."/>
        </authorList>
    </citation>
    <scope>NUCLEOTIDE SEQUENCE [LARGE SCALE GENOMIC DNA]</scope>
    <source>
        <strain evidence="2 3">DSM 15539</strain>
    </source>
</reference>
<dbReference type="RefSeq" id="WP_309957408.1">
    <property type="nucleotide sequence ID" value="NZ_JAVDUJ010000001.1"/>
</dbReference>
<dbReference type="PANTHER" id="PTHR38030">
    <property type="entry name" value="PROTOPORPHYRINOGEN IX DEHYDROGENASE [MENAQUINONE]"/>
    <property type="match status" value="1"/>
</dbReference>